<dbReference type="GO" id="GO:0005737">
    <property type="term" value="C:cytoplasm"/>
    <property type="evidence" value="ECO:0007669"/>
    <property type="project" value="UniProtKB-SubCell"/>
</dbReference>
<dbReference type="InterPro" id="IPR007064">
    <property type="entry name" value="Nmd3_N"/>
</dbReference>
<name>A0AAD8X3L3_LOLMU</name>
<evidence type="ECO:0000313" key="5">
    <source>
        <dbReference type="Proteomes" id="UP001231189"/>
    </source>
</evidence>
<protein>
    <recommendedName>
        <fullName evidence="1">60S ribosomal export protein NMD3</fullName>
    </recommendedName>
</protein>
<evidence type="ECO:0000256" key="2">
    <source>
        <dbReference type="SAM" id="MobiDB-lite"/>
    </source>
</evidence>
<gene>
    <name evidence="4" type="ORF">QYE76_012098</name>
</gene>
<dbReference type="GO" id="GO:0015031">
    <property type="term" value="P:protein transport"/>
    <property type="evidence" value="ECO:0007669"/>
    <property type="project" value="UniProtKB-KW"/>
</dbReference>
<dbReference type="PANTHER" id="PTHR12746:SF2">
    <property type="entry name" value="60S RIBOSOMAL EXPORT PROTEIN NMD3"/>
    <property type="match status" value="1"/>
</dbReference>
<dbReference type="GO" id="GO:0000055">
    <property type="term" value="P:ribosomal large subunit export from nucleus"/>
    <property type="evidence" value="ECO:0007669"/>
    <property type="project" value="TreeGrafter"/>
</dbReference>
<dbReference type="InterPro" id="IPR039768">
    <property type="entry name" value="Nmd3"/>
</dbReference>
<evidence type="ECO:0000259" key="3">
    <source>
        <dbReference type="Pfam" id="PF04981"/>
    </source>
</evidence>
<dbReference type="Pfam" id="PF04981">
    <property type="entry name" value="NMD3"/>
    <property type="match status" value="1"/>
</dbReference>
<dbReference type="EMBL" id="JAUUTY010000001">
    <property type="protein sequence ID" value="KAK1695401.1"/>
    <property type="molecule type" value="Genomic_DNA"/>
</dbReference>
<comment type="subcellular location">
    <subcellularLocation>
        <location evidence="1">Cytoplasm</location>
    </subcellularLocation>
    <subcellularLocation>
        <location evidence="1">Nucleus</location>
    </subcellularLocation>
</comment>
<comment type="similarity">
    <text evidence="1">Belongs to the NMD3 family.</text>
</comment>
<evidence type="ECO:0000313" key="4">
    <source>
        <dbReference type="EMBL" id="KAK1695401.1"/>
    </source>
</evidence>
<comment type="caution">
    <text evidence="4">The sequence shown here is derived from an EMBL/GenBank/DDBJ whole genome shotgun (WGS) entry which is preliminary data.</text>
</comment>
<organism evidence="4 5">
    <name type="scientific">Lolium multiflorum</name>
    <name type="common">Italian ryegrass</name>
    <name type="synonym">Lolium perenne subsp. multiflorum</name>
    <dbReference type="NCBI Taxonomy" id="4521"/>
    <lineage>
        <taxon>Eukaryota</taxon>
        <taxon>Viridiplantae</taxon>
        <taxon>Streptophyta</taxon>
        <taxon>Embryophyta</taxon>
        <taxon>Tracheophyta</taxon>
        <taxon>Spermatophyta</taxon>
        <taxon>Magnoliopsida</taxon>
        <taxon>Liliopsida</taxon>
        <taxon>Poales</taxon>
        <taxon>Poaceae</taxon>
        <taxon>BOP clade</taxon>
        <taxon>Pooideae</taxon>
        <taxon>Poodae</taxon>
        <taxon>Poeae</taxon>
        <taxon>Poeae Chloroplast Group 2 (Poeae type)</taxon>
        <taxon>Loliodinae</taxon>
        <taxon>Loliinae</taxon>
        <taxon>Lolium</taxon>
    </lineage>
</organism>
<proteinExistence type="inferred from homology"/>
<dbReference type="GO" id="GO:0043023">
    <property type="term" value="F:ribosomal large subunit binding"/>
    <property type="evidence" value="ECO:0007669"/>
    <property type="project" value="InterPro"/>
</dbReference>
<sequence length="276" mass="30046">MAREPAGSDGTDTADSNELPQCDCVDLHAEIKLCVERLNIIVEEKKNVGGEAACGRVCPLLPPPLIISLPKFIVLYKTFIHNSYYCTTATLLKLDRRTSSIGRARSLVAEEGQLRLSSPPTGPGGGGRGSRSARSSGCGRGRRDGVGAMEEDLPHELNDAVMAELKILSKPGQWVAVVELRQHVPRRRTFLYLVQLLVKHGQAALAPAPGGLDFFGSRSHAARLVDFLGTVAPIQTDTAKRLVFHDTERSSPDASFFLFSPRADPTRMQSVYQDIK</sequence>
<dbReference type="Proteomes" id="UP001231189">
    <property type="component" value="Unassembled WGS sequence"/>
</dbReference>
<dbReference type="AlphaFoldDB" id="A0AAD8X3L3"/>
<keyword evidence="1" id="KW-0963">Cytoplasm</keyword>
<keyword evidence="1" id="KW-0653">Protein transport</keyword>
<keyword evidence="5" id="KW-1185">Reference proteome</keyword>
<keyword evidence="1" id="KW-0539">Nucleus</keyword>
<feature type="domain" description="Nmd3 N-terminal" evidence="3">
    <location>
        <begin position="172"/>
        <end position="250"/>
    </location>
</feature>
<accession>A0AAD8X3L3</accession>
<evidence type="ECO:0000256" key="1">
    <source>
        <dbReference type="RuleBase" id="RU364108"/>
    </source>
</evidence>
<dbReference type="GO" id="GO:0005634">
    <property type="term" value="C:nucleus"/>
    <property type="evidence" value="ECO:0007669"/>
    <property type="project" value="UniProtKB-SubCell"/>
</dbReference>
<dbReference type="PANTHER" id="PTHR12746">
    <property type="entry name" value="NONSENSE-MEDIATED MRNA DECAY PROTEIN 3"/>
    <property type="match status" value="1"/>
</dbReference>
<feature type="region of interest" description="Disordered" evidence="2">
    <location>
        <begin position="112"/>
        <end position="149"/>
    </location>
</feature>
<reference evidence="4" key="1">
    <citation type="submission" date="2023-07" db="EMBL/GenBank/DDBJ databases">
        <title>A chromosome-level genome assembly of Lolium multiflorum.</title>
        <authorList>
            <person name="Chen Y."/>
            <person name="Copetti D."/>
            <person name="Kolliker R."/>
            <person name="Studer B."/>
        </authorList>
    </citation>
    <scope>NUCLEOTIDE SEQUENCE</scope>
    <source>
        <strain evidence="4">02402/16</strain>
        <tissue evidence="4">Leaf</tissue>
    </source>
</reference>
<comment type="function">
    <text evidence="1">Acts as an adapter for the XPO1/CRM1-mediated export of the 60S ribosomal subunit.</text>
</comment>
<keyword evidence="1" id="KW-0813">Transport</keyword>